<dbReference type="PANTHER" id="PTHR43668:SF2">
    <property type="entry name" value="ALLANTOINASE"/>
    <property type="match status" value="1"/>
</dbReference>
<dbReference type="InterPro" id="IPR002195">
    <property type="entry name" value="Dihydroorotase_CS"/>
</dbReference>
<feature type="region of interest" description="Disordered" evidence="7">
    <location>
        <begin position="430"/>
        <end position="449"/>
    </location>
</feature>
<dbReference type="Pfam" id="PF12890">
    <property type="entry name" value="DHOase"/>
    <property type="match status" value="1"/>
</dbReference>
<dbReference type="GO" id="GO:0005737">
    <property type="term" value="C:cytoplasm"/>
    <property type="evidence" value="ECO:0007669"/>
    <property type="project" value="TreeGrafter"/>
</dbReference>
<dbReference type="Gene3D" id="2.30.40.10">
    <property type="entry name" value="Urease, subunit C, domain 1"/>
    <property type="match status" value="1"/>
</dbReference>
<dbReference type="GO" id="GO:0044205">
    <property type="term" value="P:'de novo' UMP biosynthetic process"/>
    <property type="evidence" value="ECO:0007669"/>
    <property type="project" value="UniProtKB-UniRule"/>
</dbReference>
<dbReference type="PROSITE" id="PS00482">
    <property type="entry name" value="DIHYDROOROTASE_1"/>
    <property type="match status" value="1"/>
</dbReference>
<feature type="binding site" evidence="6">
    <location>
        <begin position="61"/>
        <end position="63"/>
    </location>
    <ligand>
        <name>substrate</name>
    </ligand>
</feature>
<evidence type="ECO:0000256" key="5">
    <source>
        <dbReference type="ARBA" id="ARBA00022975"/>
    </source>
</evidence>
<dbReference type="OrthoDB" id="9803027at2"/>
<feature type="binding site" evidence="6">
    <location>
        <position position="93"/>
    </location>
    <ligand>
        <name>substrate</name>
    </ligand>
</feature>
<evidence type="ECO:0000313" key="10">
    <source>
        <dbReference type="Proteomes" id="UP000433493"/>
    </source>
</evidence>
<dbReference type="GO" id="GO:0004038">
    <property type="term" value="F:allantoinase activity"/>
    <property type="evidence" value="ECO:0007669"/>
    <property type="project" value="TreeGrafter"/>
</dbReference>
<evidence type="ECO:0000256" key="7">
    <source>
        <dbReference type="SAM" id="MobiDB-lite"/>
    </source>
</evidence>
<dbReference type="GO" id="GO:0008270">
    <property type="term" value="F:zinc ion binding"/>
    <property type="evidence" value="ECO:0007669"/>
    <property type="project" value="UniProtKB-UniRule"/>
</dbReference>
<feature type="binding site" evidence="6">
    <location>
        <position position="61"/>
    </location>
    <ligand>
        <name>Zn(2+)</name>
        <dbReference type="ChEBI" id="CHEBI:29105"/>
        <label>1</label>
    </ligand>
</feature>
<reference evidence="9 10" key="1">
    <citation type="submission" date="2019-09" db="EMBL/GenBank/DDBJ databases">
        <title>Phylogeny of genus Pseudoclavibacter and closely related genus.</title>
        <authorList>
            <person name="Li Y."/>
        </authorList>
    </citation>
    <scope>NUCLEOTIDE SEQUENCE [LARGE SCALE GENOMIC DNA]</scope>
    <source>
        <strain evidence="9 10">KCTC 13959</strain>
    </source>
</reference>
<comment type="caution">
    <text evidence="9">The sequence shown here is derived from an EMBL/GenBank/DDBJ whole genome shotgun (WGS) entry which is preliminary data.</text>
</comment>
<accession>A0A7J5BEJ8</accession>
<dbReference type="SUPFAM" id="SSF51338">
    <property type="entry name" value="Composite domain of metallo-dependent hydrolases"/>
    <property type="match status" value="1"/>
</dbReference>
<feature type="binding site" evidence="6">
    <location>
        <position position="279"/>
    </location>
    <ligand>
        <name>substrate</name>
    </ligand>
</feature>
<keyword evidence="10" id="KW-1185">Reference proteome</keyword>
<keyword evidence="4 6" id="KW-0378">Hydrolase</keyword>
<keyword evidence="6" id="KW-0862">Zinc</keyword>
<feature type="binding site" evidence="6">
    <location>
        <position position="310"/>
    </location>
    <ligand>
        <name>substrate</name>
    </ligand>
</feature>
<evidence type="ECO:0000256" key="3">
    <source>
        <dbReference type="ARBA" id="ARBA00022723"/>
    </source>
</evidence>
<feature type="binding site" evidence="6">
    <location>
        <position position="180"/>
    </location>
    <ligand>
        <name>Zn(2+)</name>
        <dbReference type="ChEBI" id="CHEBI:29105"/>
        <label>2</label>
    </ligand>
</feature>
<dbReference type="Proteomes" id="UP000433493">
    <property type="component" value="Unassembled WGS sequence"/>
</dbReference>
<dbReference type="Gene3D" id="3.20.20.140">
    <property type="entry name" value="Metal-dependent hydrolases"/>
    <property type="match status" value="1"/>
</dbReference>
<dbReference type="SUPFAM" id="SSF51556">
    <property type="entry name" value="Metallo-dependent hydrolases"/>
    <property type="match status" value="1"/>
</dbReference>
<dbReference type="RefSeq" id="WP_158051577.1">
    <property type="nucleotide sequence ID" value="NZ_WBKB01000002.1"/>
</dbReference>
<comment type="catalytic activity">
    <reaction evidence="6">
        <text>(S)-dihydroorotate + H2O = N-carbamoyl-L-aspartate + H(+)</text>
        <dbReference type="Rhea" id="RHEA:24296"/>
        <dbReference type="ChEBI" id="CHEBI:15377"/>
        <dbReference type="ChEBI" id="CHEBI:15378"/>
        <dbReference type="ChEBI" id="CHEBI:30864"/>
        <dbReference type="ChEBI" id="CHEBI:32814"/>
        <dbReference type="EC" id="3.5.2.3"/>
    </reaction>
</comment>
<feature type="binding site" evidence="6">
    <location>
        <position position="233"/>
    </location>
    <ligand>
        <name>Zn(2+)</name>
        <dbReference type="ChEBI" id="CHEBI:29105"/>
        <label>2</label>
    </ligand>
</feature>
<gene>
    <name evidence="6" type="primary">pyrC</name>
    <name evidence="9" type="ORF">F8O05_04610</name>
</gene>
<evidence type="ECO:0000256" key="6">
    <source>
        <dbReference type="HAMAP-Rule" id="MF_00220"/>
    </source>
</evidence>
<dbReference type="CDD" id="cd01317">
    <property type="entry name" value="DHOase_IIa"/>
    <property type="match status" value="1"/>
</dbReference>
<protein>
    <recommendedName>
        <fullName evidence="6">Dihydroorotase</fullName>
        <shortName evidence="6">DHOase</shortName>
        <ecNumber evidence="6">3.5.2.3</ecNumber>
    </recommendedName>
</protein>
<evidence type="ECO:0000256" key="1">
    <source>
        <dbReference type="ARBA" id="ARBA00002368"/>
    </source>
</evidence>
<comment type="pathway">
    <text evidence="6">Pyrimidine metabolism; UMP biosynthesis via de novo pathway; (S)-dihydroorotate from bicarbonate: step 3/3.</text>
</comment>
<dbReference type="InterPro" id="IPR004722">
    <property type="entry name" value="DHOase"/>
</dbReference>
<feature type="binding site" evidence="6">
    <location>
        <position position="59"/>
    </location>
    <ligand>
        <name>Zn(2+)</name>
        <dbReference type="ChEBI" id="CHEBI:29105"/>
        <label>1</label>
    </ligand>
</feature>
<dbReference type="PANTHER" id="PTHR43668">
    <property type="entry name" value="ALLANTOINASE"/>
    <property type="match status" value="1"/>
</dbReference>
<feature type="binding site" evidence="6">
    <location>
        <position position="153"/>
    </location>
    <ligand>
        <name>Zn(2+)</name>
        <dbReference type="ChEBI" id="CHEBI:29105"/>
        <label>2</label>
    </ligand>
</feature>
<comment type="cofactor">
    <cofactor evidence="6">
        <name>Zn(2+)</name>
        <dbReference type="ChEBI" id="CHEBI:29105"/>
    </cofactor>
    <text evidence="6">Binds 2 Zn(2+) ions per subunit.</text>
</comment>
<dbReference type="PROSITE" id="PS00483">
    <property type="entry name" value="DIHYDROOROTASE_2"/>
    <property type="match status" value="1"/>
</dbReference>
<proteinExistence type="inferred from homology"/>
<sequence>MSTILIRGAQPYGEEPRDILIEGERIAKIAATGTIEAPEGAEVIEGQGLIALPGLVDLHVHLREPGFESSETVLSGSRAAAKGGFTTIFAMPNTSPVQDTAGVVETVWALGREAGYADVQPIGAVTVGQAGEHLAELGSMADSRAQVRVFSDDGHCVFDPLIMRRALEYVKAFGGVVAQHAQDPKLTVGAQMNEGSLSAELGLGGWPEVAETSIIARDALLAEQVDSRVHVCHLSTATAVDIVRFAKARGIKITAEVTPHHLLLTEEKVRGFDARFKVNPPLRTEADVISLREALADGTIDVVGTDHAPHPIDSKQKEWDHAAMGMVGLESALRIVHATMVNTGLLDWRGVARVMSETPARIGVAPEAGRPLAEGELANIVLYDAETSSVFTEQDLAGKSINSPYLGLELPGSVEYTVYRGTPTLRAGTPVSEEEVARANRNRLAEREL</sequence>
<evidence type="ECO:0000256" key="2">
    <source>
        <dbReference type="ARBA" id="ARBA00010286"/>
    </source>
</evidence>
<feature type="binding site" evidence="6">
    <location>
        <position position="306"/>
    </location>
    <ligand>
        <name>Zn(2+)</name>
        <dbReference type="ChEBI" id="CHEBI:29105"/>
        <label>1</label>
    </ligand>
</feature>
<dbReference type="AlphaFoldDB" id="A0A7J5BEJ8"/>
<dbReference type="EMBL" id="WBKB01000002">
    <property type="protein sequence ID" value="KAB1644074.1"/>
    <property type="molecule type" value="Genomic_DNA"/>
</dbReference>
<feature type="domain" description="Dihydroorotase catalytic" evidence="8">
    <location>
        <begin position="50"/>
        <end position="236"/>
    </location>
</feature>
<dbReference type="InterPro" id="IPR032466">
    <property type="entry name" value="Metal_Hydrolase"/>
</dbReference>
<keyword evidence="3 6" id="KW-0479">Metal-binding</keyword>
<keyword evidence="5 6" id="KW-0665">Pyrimidine biosynthesis</keyword>
<dbReference type="NCBIfam" id="TIGR00857">
    <property type="entry name" value="pyrC_multi"/>
    <property type="match status" value="1"/>
</dbReference>
<dbReference type="InterPro" id="IPR024403">
    <property type="entry name" value="DHOase_cat"/>
</dbReference>
<dbReference type="GO" id="GO:0006145">
    <property type="term" value="P:purine nucleobase catabolic process"/>
    <property type="evidence" value="ECO:0007669"/>
    <property type="project" value="TreeGrafter"/>
</dbReference>
<comment type="function">
    <text evidence="1 6">Catalyzes the reversible cyclization of carbamoyl aspartate to dihydroorotate.</text>
</comment>
<dbReference type="EC" id="3.5.2.3" evidence="6"/>
<dbReference type="InterPro" id="IPR011059">
    <property type="entry name" value="Metal-dep_hydrolase_composite"/>
</dbReference>
<dbReference type="NCBIfam" id="NF006836">
    <property type="entry name" value="PRK09357.1-1"/>
    <property type="match status" value="1"/>
</dbReference>
<dbReference type="UniPathway" id="UPA00070">
    <property type="reaction ID" value="UER00117"/>
</dbReference>
<comment type="caution">
    <text evidence="6">Lacks conserved residue(s) required for the propagation of feature annotation.</text>
</comment>
<organism evidence="9 10">
    <name type="scientific">Gulosibacter chungangensis</name>
    <dbReference type="NCBI Taxonomy" id="979746"/>
    <lineage>
        <taxon>Bacteria</taxon>
        <taxon>Bacillati</taxon>
        <taxon>Actinomycetota</taxon>
        <taxon>Actinomycetes</taxon>
        <taxon>Micrococcales</taxon>
        <taxon>Microbacteriaceae</taxon>
        <taxon>Gulosibacter</taxon>
    </lineage>
</organism>
<feature type="compositionally biased region" description="Basic and acidic residues" evidence="7">
    <location>
        <begin position="435"/>
        <end position="449"/>
    </location>
</feature>
<dbReference type="HAMAP" id="MF_00220_B">
    <property type="entry name" value="PyrC_classI_B"/>
    <property type="match status" value="1"/>
</dbReference>
<feature type="active site" evidence="6">
    <location>
        <position position="306"/>
    </location>
</feature>
<evidence type="ECO:0000259" key="8">
    <source>
        <dbReference type="Pfam" id="PF12890"/>
    </source>
</evidence>
<dbReference type="InterPro" id="IPR050138">
    <property type="entry name" value="DHOase/Allantoinase_Hydrolase"/>
</dbReference>
<feature type="binding site" evidence="6">
    <location>
        <position position="153"/>
    </location>
    <ligand>
        <name>Zn(2+)</name>
        <dbReference type="ChEBI" id="CHEBI:29105"/>
        <label>1</label>
    </ligand>
</feature>
<evidence type="ECO:0000313" key="9">
    <source>
        <dbReference type="EMBL" id="KAB1644074.1"/>
    </source>
</evidence>
<comment type="similarity">
    <text evidence="2 6">Belongs to the metallo-dependent hydrolases superfamily. DHOase family. Class I DHOase subfamily.</text>
</comment>
<evidence type="ECO:0000256" key="4">
    <source>
        <dbReference type="ARBA" id="ARBA00022801"/>
    </source>
</evidence>
<name>A0A7J5BEJ8_9MICO</name>
<dbReference type="GO" id="GO:0004151">
    <property type="term" value="F:dihydroorotase activity"/>
    <property type="evidence" value="ECO:0007669"/>
    <property type="project" value="UniProtKB-UniRule"/>
</dbReference>